<dbReference type="InParanoid" id="A0A7N2MSQ8"/>
<dbReference type="EnsemblPlants" id="QL10p055573:mrna">
    <property type="protein sequence ID" value="QL10p055573:mrna"/>
    <property type="gene ID" value="QL10p055573"/>
</dbReference>
<reference evidence="1 2" key="1">
    <citation type="journal article" date="2016" name="G3 (Bethesda)">
        <title>First Draft Assembly and Annotation of the Genome of a California Endemic Oak Quercus lobata Nee (Fagaceae).</title>
        <authorList>
            <person name="Sork V.L."/>
            <person name="Fitz-Gibbon S.T."/>
            <person name="Puiu D."/>
            <person name="Crepeau M."/>
            <person name="Gugger P.F."/>
            <person name="Sherman R."/>
            <person name="Stevens K."/>
            <person name="Langley C.H."/>
            <person name="Pellegrini M."/>
            <person name="Salzberg S.L."/>
        </authorList>
    </citation>
    <scope>NUCLEOTIDE SEQUENCE [LARGE SCALE GENOMIC DNA]</scope>
    <source>
        <strain evidence="1 2">cv. SW786</strain>
    </source>
</reference>
<protein>
    <submittedName>
        <fullName evidence="1">Uncharacterized protein</fullName>
    </submittedName>
</protein>
<sequence length="80" mass="9334">MPPNQAKECIGKKGCVTEVLRTRPVTKYPSIQGIEFLVSDVYRNTDSGKSKIQLYRLQYKILNRRRNSYQGMNIKTFFCI</sequence>
<dbReference type="AlphaFoldDB" id="A0A7N2MSQ8"/>
<proteinExistence type="predicted"/>
<organism evidence="1 2">
    <name type="scientific">Quercus lobata</name>
    <name type="common">Valley oak</name>
    <dbReference type="NCBI Taxonomy" id="97700"/>
    <lineage>
        <taxon>Eukaryota</taxon>
        <taxon>Viridiplantae</taxon>
        <taxon>Streptophyta</taxon>
        <taxon>Embryophyta</taxon>
        <taxon>Tracheophyta</taxon>
        <taxon>Spermatophyta</taxon>
        <taxon>Magnoliopsida</taxon>
        <taxon>eudicotyledons</taxon>
        <taxon>Gunneridae</taxon>
        <taxon>Pentapetalae</taxon>
        <taxon>rosids</taxon>
        <taxon>fabids</taxon>
        <taxon>Fagales</taxon>
        <taxon>Fagaceae</taxon>
        <taxon>Quercus</taxon>
    </lineage>
</organism>
<evidence type="ECO:0000313" key="1">
    <source>
        <dbReference type="EnsemblPlants" id="QL10p055573:mrna"/>
    </source>
</evidence>
<accession>A0A7N2MSQ8</accession>
<reference evidence="1" key="2">
    <citation type="submission" date="2021-01" db="UniProtKB">
        <authorList>
            <consortium name="EnsemblPlants"/>
        </authorList>
    </citation>
    <scope>IDENTIFICATION</scope>
</reference>
<name>A0A7N2MSQ8_QUELO</name>
<keyword evidence="2" id="KW-1185">Reference proteome</keyword>
<dbReference type="EMBL" id="LRBV02000010">
    <property type="status" value="NOT_ANNOTATED_CDS"/>
    <property type="molecule type" value="Genomic_DNA"/>
</dbReference>
<dbReference type="Gramene" id="QL10p055573:mrna">
    <property type="protein sequence ID" value="QL10p055573:mrna"/>
    <property type="gene ID" value="QL10p055573"/>
</dbReference>
<dbReference type="Proteomes" id="UP000594261">
    <property type="component" value="Chromosome 10"/>
</dbReference>
<evidence type="ECO:0000313" key="2">
    <source>
        <dbReference type="Proteomes" id="UP000594261"/>
    </source>
</evidence>